<evidence type="ECO:0000313" key="1">
    <source>
        <dbReference type="EMBL" id="KAK9111936.1"/>
    </source>
</evidence>
<reference evidence="1 2" key="1">
    <citation type="submission" date="2024-01" db="EMBL/GenBank/DDBJ databases">
        <title>Genome assemblies of Stephania.</title>
        <authorList>
            <person name="Yang L."/>
        </authorList>
    </citation>
    <scope>NUCLEOTIDE SEQUENCE [LARGE SCALE GENOMIC DNA]</scope>
    <source>
        <strain evidence="1">JXDWG</strain>
        <tissue evidence="1">Leaf</tissue>
    </source>
</reference>
<dbReference type="AlphaFoldDB" id="A0AAP0IAP7"/>
<accession>A0AAP0IAP7</accession>
<dbReference type="Proteomes" id="UP001419268">
    <property type="component" value="Unassembled WGS sequence"/>
</dbReference>
<sequence length="86" mass="9669">MSIGVVGQHNLHNTRYGTQRCWQPGMQPQAGHGAYVETELDLEVAYNPVYADVVTIMDVLGLRWRVTWIQGFGDGHLKEKTQIQSA</sequence>
<dbReference type="EMBL" id="JBBNAG010000008">
    <property type="protein sequence ID" value="KAK9111936.1"/>
    <property type="molecule type" value="Genomic_DNA"/>
</dbReference>
<comment type="caution">
    <text evidence="1">The sequence shown here is derived from an EMBL/GenBank/DDBJ whole genome shotgun (WGS) entry which is preliminary data.</text>
</comment>
<name>A0AAP0IAP7_9MAGN</name>
<gene>
    <name evidence="1" type="ORF">Scep_019455</name>
</gene>
<keyword evidence="2" id="KW-1185">Reference proteome</keyword>
<organism evidence="1 2">
    <name type="scientific">Stephania cephalantha</name>
    <dbReference type="NCBI Taxonomy" id="152367"/>
    <lineage>
        <taxon>Eukaryota</taxon>
        <taxon>Viridiplantae</taxon>
        <taxon>Streptophyta</taxon>
        <taxon>Embryophyta</taxon>
        <taxon>Tracheophyta</taxon>
        <taxon>Spermatophyta</taxon>
        <taxon>Magnoliopsida</taxon>
        <taxon>Ranunculales</taxon>
        <taxon>Menispermaceae</taxon>
        <taxon>Menispermoideae</taxon>
        <taxon>Cissampelideae</taxon>
        <taxon>Stephania</taxon>
    </lineage>
</organism>
<evidence type="ECO:0000313" key="2">
    <source>
        <dbReference type="Proteomes" id="UP001419268"/>
    </source>
</evidence>
<protein>
    <submittedName>
        <fullName evidence="1">Uncharacterized protein</fullName>
    </submittedName>
</protein>
<proteinExistence type="predicted"/>